<keyword evidence="13" id="KW-1185">Reference proteome</keyword>
<dbReference type="STRING" id="989403.SAMN05421798_10915"/>
<dbReference type="PROSITE" id="PS00987">
    <property type="entry name" value="PTPS_1"/>
    <property type="match status" value="1"/>
</dbReference>
<comment type="cofactor">
    <cofactor evidence="9 11">
        <name>Zn(2+)</name>
        <dbReference type="ChEBI" id="CHEBI:29105"/>
    </cofactor>
    <text evidence="9 11">Binds 1 zinc ion per subunit.</text>
</comment>
<evidence type="ECO:0000256" key="8">
    <source>
        <dbReference type="ARBA" id="ARBA00048807"/>
    </source>
</evidence>
<organism evidence="12 13">
    <name type="scientific">Pseudovibrio axinellae</name>
    <dbReference type="NCBI Taxonomy" id="989403"/>
    <lineage>
        <taxon>Bacteria</taxon>
        <taxon>Pseudomonadati</taxon>
        <taxon>Pseudomonadota</taxon>
        <taxon>Alphaproteobacteria</taxon>
        <taxon>Hyphomicrobiales</taxon>
        <taxon>Stappiaceae</taxon>
        <taxon>Pseudovibrio</taxon>
    </lineage>
</organism>
<dbReference type="InterPro" id="IPR038418">
    <property type="entry name" value="6-PTP_synth/QueD_sf"/>
</dbReference>
<evidence type="ECO:0000313" key="12">
    <source>
        <dbReference type="EMBL" id="KZL05370.1"/>
    </source>
</evidence>
<dbReference type="PANTHER" id="PTHR12589">
    <property type="entry name" value="PYRUVOYL TETRAHYDROBIOPTERIN SYNTHASE"/>
    <property type="match status" value="1"/>
</dbReference>
<accession>A0A165T3D4</accession>
<feature type="active site" description="Charge relay system" evidence="10">
    <location>
        <position position="82"/>
    </location>
</feature>
<dbReference type="RefSeq" id="WP_068010504.1">
    <property type="nucleotide sequence ID" value="NZ_FOFM01000009.1"/>
</dbReference>
<dbReference type="GO" id="GO:0070497">
    <property type="term" value="F:6-carboxytetrahydropterin synthase activity"/>
    <property type="evidence" value="ECO:0007669"/>
    <property type="project" value="UniProtKB-EC"/>
</dbReference>
<evidence type="ECO:0000256" key="7">
    <source>
        <dbReference type="ARBA" id="ARBA00023239"/>
    </source>
</evidence>
<dbReference type="InterPro" id="IPR022470">
    <property type="entry name" value="PTPS_Cys_AS"/>
</dbReference>
<dbReference type="GO" id="GO:0046872">
    <property type="term" value="F:metal ion binding"/>
    <property type="evidence" value="ECO:0007669"/>
    <property type="project" value="UniProtKB-KW"/>
</dbReference>
<keyword evidence="9" id="KW-0671">Queuosine biosynthesis</keyword>
<dbReference type="Gene3D" id="3.30.479.10">
    <property type="entry name" value="6-pyruvoyl tetrahydropterin synthase/QueD"/>
    <property type="match status" value="1"/>
</dbReference>
<dbReference type="Pfam" id="PF01242">
    <property type="entry name" value="PTPS"/>
    <property type="match status" value="1"/>
</dbReference>
<proteinExistence type="inferred from homology"/>
<comment type="similarity">
    <text evidence="3 9">Belongs to the PTPS family. QueD subfamily.</text>
</comment>
<protein>
    <recommendedName>
        <fullName evidence="4 9">6-carboxy-5,6,7,8-tetrahydropterin synthase</fullName>
        <ecNumber evidence="9">4.-.-.-</ecNumber>
    </recommendedName>
</protein>
<dbReference type="AlphaFoldDB" id="A0A165T3D4"/>
<comment type="pathway">
    <text evidence="2 9">Purine metabolism; 7-cyano-7-deazaguanine biosynthesis.</text>
</comment>
<dbReference type="GO" id="GO:0006729">
    <property type="term" value="P:tetrahydrobiopterin biosynthetic process"/>
    <property type="evidence" value="ECO:0007669"/>
    <property type="project" value="InterPro"/>
</dbReference>
<dbReference type="SUPFAM" id="SSF55620">
    <property type="entry name" value="Tetrahydrobiopterin biosynthesis enzymes-like"/>
    <property type="match status" value="1"/>
</dbReference>
<name>A0A165T3D4_9HYPH</name>
<dbReference type="Proteomes" id="UP000076577">
    <property type="component" value="Unassembled WGS sequence"/>
</dbReference>
<evidence type="ECO:0000256" key="4">
    <source>
        <dbReference type="ARBA" id="ARBA00018141"/>
    </source>
</evidence>
<evidence type="ECO:0000256" key="3">
    <source>
        <dbReference type="ARBA" id="ARBA00008900"/>
    </source>
</evidence>
<comment type="function">
    <text evidence="1">Catalyzes the conversion of 7,8-dihydroneopterin triphosphate (H2NTP) to 6-carboxy-5,6,7,8-tetrahydropterin (CPH4) and acetaldehyde.</text>
</comment>
<dbReference type="OrthoDB" id="9804698at2"/>
<evidence type="ECO:0000256" key="2">
    <source>
        <dbReference type="ARBA" id="ARBA00005061"/>
    </source>
</evidence>
<evidence type="ECO:0000256" key="1">
    <source>
        <dbReference type="ARBA" id="ARBA00002285"/>
    </source>
</evidence>
<dbReference type="GO" id="GO:0008616">
    <property type="term" value="P:tRNA queuosine(34) biosynthetic process"/>
    <property type="evidence" value="ECO:0007669"/>
    <property type="project" value="UniProtKB-KW"/>
</dbReference>
<dbReference type="PROSITE" id="PS00988">
    <property type="entry name" value="PTPS_2"/>
    <property type="match status" value="1"/>
</dbReference>
<feature type="binding site" evidence="11">
    <location>
        <position position="16"/>
    </location>
    <ligand>
        <name>Zn(2+)</name>
        <dbReference type="ChEBI" id="CHEBI:29105"/>
    </ligand>
</feature>
<dbReference type="InterPro" id="IPR007115">
    <property type="entry name" value="6-PTP_synth/QueD"/>
</dbReference>
<dbReference type="PIRSF" id="PIRSF006113">
    <property type="entry name" value="PTP_synth"/>
    <property type="match status" value="1"/>
</dbReference>
<comment type="catalytic activity">
    <reaction evidence="8 9">
        <text>7,8-dihydroneopterin 3'-triphosphate + H2O = 6-carboxy-5,6,7,8-tetrahydropterin + triphosphate + acetaldehyde + 2 H(+)</text>
        <dbReference type="Rhea" id="RHEA:27966"/>
        <dbReference type="ChEBI" id="CHEBI:15343"/>
        <dbReference type="ChEBI" id="CHEBI:15377"/>
        <dbReference type="ChEBI" id="CHEBI:15378"/>
        <dbReference type="ChEBI" id="CHEBI:18036"/>
        <dbReference type="ChEBI" id="CHEBI:58462"/>
        <dbReference type="ChEBI" id="CHEBI:61032"/>
        <dbReference type="EC" id="4.1.2.50"/>
    </reaction>
</comment>
<evidence type="ECO:0000256" key="10">
    <source>
        <dbReference type="PIRSR" id="PIRSR006113-1"/>
    </source>
</evidence>
<feature type="active site" description="Charge relay system" evidence="10">
    <location>
        <position position="126"/>
    </location>
</feature>
<dbReference type="PATRIC" id="fig|989403.3.peg.4708"/>
<evidence type="ECO:0000256" key="11">
    <source>
        <dbReference type="PIRSR" id="PIRSR006113-2"/>
    </source>
</evidence>
<feature type="binding site" evidence="11">
    <location>
        <position position="41"/>
    </location>
    <ligand>
        <name>Zn(2+)</name>
        <dbReference type="ChEBI" id="CHEBI:29105"/>
    </ligand>
</feature>
<keyword evidence="5 9" id="KW-0479">Metal-binding</keyword>
<feature type="binding site" evidence="11">
    <location>
        <position position="43"/>
    </location>
    <ligand>
        <name>Zn(2+)</name>
        <dbReference type="ChEBI" id="CHEBI:29105"/>
    </ligand>
</feature>
<comment type="caution">
    <text evidence="12">The sequence shown here is derived from an EMBL/GenBank/DDBJ whole genome shotgun (WGS) entry which is preliminary data.</text>
</comment>
<gene>
    <name evidence="12" type="ORF">PsAD2_04295</name>
</gene>
<reference evidence="12 13" key="1">
    <citation type="journal article" date="2016" name="Front. Microbiol.">
        <title>Comparative Genomic Analysis Reveals a Diverse Repertoire of Genes Involved in Prokaryote-Eukaryote Interactions within the Pseudovibrio Genus.</title>
        <authorList>
            <person name="Romano S."/>
            <person name="Fernandez-Guerra A."/>
            <person name="Reen F.J."/>
            <person name="Glockner F.O."/>
            <person name="Crowley S.P."/>
            <person name="O'Sullivan O."/>
            <person name="Cotter P.D."/>
            <person name="Adams C."/>
            <person name="Dobson A.D."/>
            <person name="O'Gara F."/>
        </authorList>
    </citation>
    <scope>NUCLEOTIDE SEQUENCE [LARGE SCALE GENOMIC DNA]</scope>
    <source>
        <strain evidence="12 13">Ad2</strain>
    </source>
</reference>
<dbReference type="UniPathway" id="UPA00391"/>
<evidence type="ECO:0000313" key="13">
    <source>
        <dbReference type="Proteomes" id="UP000076577"/>
    </source>
</evidence>
<evidence type="ECO:0000256" key="9">
    <source>
        <dbReference type="PIRNR" id="PIRNR006113"/>
    </source>
</evidence>
<dbReference type="InterPro" id="IPR022469">
    <property type="entry name" value="PTPS_His_AS"/>
</dbReference>
<dbReference type="EC" id="4.-.-.-" evidence="9"/>
<keyword evidence="7 9" id="KW-0456">Lyase</keyword>
<dbReference type="PANTHER" id="PTHR12589:SF7">
    <property type="entry name" value="6-PYRUVOYL TETRAHYDROBIOPTERIN SYNTHASE"/>
    <property type="match status" value="1"/>
</dbReference>
<dbReference type="GO" id="GO:0003874">
    <property type="term" value="F:6-pyruvoyltetrahydropterin synthase activity"/>
    <property type="evidence" value="ECO:0007669"/>
    <property type="project" value="InterPro"/>
</dbReference>
<evidence type="ECO:0000256" key="6">
    <source>
        <dbReference type="ARBA" id="ARBA00022833"/>
    </source>
</evidence>
<sequence>MAEVIIKRKLSFSASHRLHSKHLSDAENLNIYGKCNNFHGHGHNYYATIALKGGVDQKTGMVYNLSDVKKVMEEVITGQLDHKNLDLDVDYFKDNPSTAENIAIVIWDLIKETPIGKYLYSVELIETDNNSVVYMGE</sequence>
<dbReference type="EMBL" id="LMCB01000152">
    <property type="protein sequence ID" value="KZL05370.1"/>
    <property type="molecule type" value="Genomic_DNA"/>
</dbReference>
<evidence type="ECO:0000256" key="5">
    <source>
        <dbReference type="ARBA" id="ARBA00022723"/>
    </source>
</evidence>
<keyword evidence="6 9" id="KW-0862">Zinc</keyword>
<dbReference type="FunFam" id="3.30.479.10:FF:000003">
    <property type="entry name" value="6-pyruvoyl tetrahydrobiopterin synthase"/>
    <property type="match status" value="1"/>
</dbReference>
<feature type="active site" description="Proton acceptor" evidence="10">
    <location>
        <position position="35"/>
    </location>
</feature>